<feature type="chain" id="PRO_5047138756" evidence="2">
    <location>
        <begin position="20"/>
        <end position="58"/>
    </location>
</feature>
<dbReference type="RefSeq" id="WP_304436255.1">
    <property type="nucleotide sequence ID" value="NZ_JAUKUC010000001.1"/>
</dbReference>
<accession>A0ABT8RQY5</accession>
<feature type="compositionally biased region" description="Pro residues" evidence="1">
    <location>
        <begin position="44"/>
        <end position="58"/>
    </location>
</feature>
<dbReference type="Proteomes" id="UP001168579">
    <property type="component" value="Unassembled WGS sequence"/>
</dbReference>
<protein>
    <submittedName>
        <fullName evidence="3">Uncharacterized protein</fullName>
    </submittedName>
</protein>
<keyword evidence="2" id="KW-0732">Signal</keyword>
<reference evidence="3" key="1">
    <citation type="journal article" date="2014" name="Int. J. Syst. Evol. Microbiol.">
        <title>Complete genome of a new Firmicutes species belonging to the dominant human colonic microbiota ('Ruminococcus bicirculans') reveals two chromosomes and a selective capacity to utilize plant glucans.</title>
        <authorList>
            <consortium name="NISC Comparative Sequencing Program"/>
            <person name="Wegmann U."/>
            <person name="Louis P."/>
            <person name="Goesmann A."/>
            <person name="Henrissat B."/>
            <person name="Duncan S.H."/>
            <person name="Flint H.J."/>
        </authorList>
    </citation>
    <scope>NUCLEOTIDE SEQUENCE</scope>
    <source>
        <strain evidence="3">CECT 8869</strain>
    </source>
</reference>
<dbReference type="EMBL" id="JAUKUC010000001">
    <property type="protein sequence ID" value="MDO1513333.1"/>
    <property type="molecule type" value="Genomic_DNA"/>
</dbReference>
<feature type="signal peptide" evidence="2">
    <location>
        <begin position="1"/>
        <end position="19"/>
    </location>
</feature>
<sequence length="58" mass="6092">MKKISIALMAIVCSFLLYSCTTDSVAEIEGLYNTQSTEGDDGDPPPPPPPPPPGANDE</sequence>
<evidence type="ECO:0000313" key="4">
    <source>
        <dbReference type="Proteomes" id="UP001168579"/>
    </source>
</evidence>
<keyword evidence="4" id="KW-1185">Reference proteome</keyword>
<organism evidence="3 4">
    <name type="scientific">Maribacter confluentis</name>
    <dbReference type="NCBI Taxonomy" id="1656093"/>
    <lineage>
        <taxon>Bacteria</taxon>
        <taxon>Pseudomonadati</taxon>
        <taxon>Bacteroidota</taxon>
        <taxon>Flavobacteriia</taxon>
        <taxon>Flavobacteriales</taxon>
        <taxon>Flavobacteriaceae</taxon>
        <taxon>Maribacter</taxon>
    </lineage>
</organism>
<dbReference type="PROSITE" id="PS51257">
    <property type="entry name" value="PROKAR_LIPOPROTEIN"/>
    <property type="match status" value="1"/>
</dbReference>
<reference evidence="3" key="2">
    <citation type="submission" date="2023-06" db="EMBL/GenBank/DDBJ databases">
        <authorList>
            <person name="Lucena T."/>
            <person name="Sun Q."/>
        </authorList>
    </citation>
    <scope>NUCLEOTIDE SEQUENCE</scope>
    <source>
        <strain evidence="3">CECT 8869</strain>
    </source>
</reference>
<evidence type="ECO:0000256" key="1">
    <source>
        <dbReference type="SAM" id="MobiDB-lite"/>
    </source>
</evidence>
<comment type="caution">
    <text evidence="3">The sequence shown here is derived from an EMBL/GenBank/DDBJ whole genome shotgun (WGS) entry which is preliminary data.</text>
</comment>
<evidence type="ECO:0000256" key="2">
    <source>
        <dbReference type="SAM" id="SignalP"/>
    </source>
</evidence>
<feature type="region of interest" description="Disordered" evidence="1">
    <location>
        <begin position="32"/>
        <end position="58"/>
    </location>
</feature>
<name>A0ABT8RQY5_9FLAO</name>
<evidence type="ECO:0000313" key="3">
    <source>
        <dbReference type="EMBL" id="MDO1513333.1"/>
    </source>
</evidence>
<gene>
    <name evidence="3" type="ORF">Q2T41_11760</name>
</gene>
<proteinExistence type="predicted"/>